<keyword evidence="3 7" id="KW-0227">DNA damage</keyword>
<reference evidence="10 11" key="1">
    <citation type="submission" date="2018-08" db="EMBL/GenBank/DDBJ databases">
        <title>Aphanomyces genome sequencing and annotation.</title>
        <authorList>
            <person name="Minardi D."/>
            <person name="Oidtmann B."/>
            <person name="Van Der Giezen M."/>
            <person name="Studholme D.J."/>
        </authorList>
    </citation>
    <scope>NUCLEOTIDE SEQUENCE [LARGE SCALE GENOMIC DNA]</scope>
    <source>
        <strain evidence="10 11">Kv</strain>
    </source>
</reference>
<evidence type="ECO:0000256" key="5">
    <source>
        <dbReference type="ARBA" id="ARBA00022833"/>
    </source>
</evidence>
<dbReference type="InterPro" id="IPR021886">
    <property type="entry name" value="MgsA_C"/>
</dbReference>
<dbReference type="Gene3D" id="3.40.50.300">
    <property type="entry name" value="P-loop containing nucleotide triphosphate hydrolases"/>
    <property type="match status" value="1"/>
</dbReference>
<dbReference type="GO" id="GO:0000731">
    <property type="term" value="P:DNA synthesis involved in DNA repair"/>
    <property type="evidence" value="ECO:0007669"/>
    <property type="project" value="TreeGrafter"/>
</dbReference>
<dbReference type="SUPFAM" id="SSF52540">
    <property type="entry name" value="P-loop containing nucleoside triphosphate hydrolases"/>
    <property type="match status" value="1"/>
</dbReference>
<evidence type="ECO:0000256" key="1">
    <source>
        <dbReference type="ARBA" id="ARBA00008959"/>
    </source>
</evidence>
<dbReference type="PANTHER" id="PTHR13779:SF7">
    <property type="entry name" value="ATPASE WRNIP1"/>
    <property type="match status" value="1"/>
</dbReference>
<protein>
    <recommendedName>
        <fullName evidence="9">UBZ4-type domain-containing protein</fullName>
    </recommendedName>
</protein>
<dbReference type="GO" id="GO:0016887">
    <property type="term" value="F:ATP hydrolysis activity"/>
    <property type="evidence" value="ECO:0007669"/>
    <property type="project" value="InterPro"/>
</dbReference>
<dbReference type="InterPro" id="IPR006642">
    <property type="entry name" value="Rad18_UBZ4"/>
</dbReference>
<dbReference type="InterPro" id="IPR003593">
    <property type="entry name" value="AAA+_ATPase"/>
</dbReference>
<dbReference type="Pfam" id="PF00004">
    <property type="entry name" value="AAA"/>
    <property type="match status" value="1"/>
</dbReference>
<organism evidence="10 11">
    <name type="scientific">Aphanomyces astaci</name>
    <name type="common">Crayfish plague agent</name>
    <dbReference type="NCBI Taxonomy" id="112090"/>
    <lineage>
        <taxon>Eukaryota</taxon>
        <taxon>Sar</taxon>
        <taxon>Stramenopiles</taxon>
        <taxon>Oomycota</taxon>
        <taxon>Saprolegniomycetes</taxon>
        <taxon>Saprolegniales</taxon>
        <taxon>Verrucalvaceae</taxon>
        <taxon>Aphanomyces</taxon>
    </lineage>
</organism>
<evidence type="ECO:0000256" key="8">
    <source>
        <dbReference type="SAM" id="MobiDB-lite"/>
    </source>
</evidence>
<dbReference type="GO" id="GO:0003677">
    <property type="term" value="F:DNA binding"/>
    <property type="evidence" value="ECO:0007669"/>
    <property type="project" value="InterPro"/>
</dbReference>
<evidence type="ECO:0000256" key="6">
    <source>
        <dbReference type="ARBA" id="ARBA00023204"/>
    </source>
</evidence>
<dbReference type="PROSITE" id="PS51908">
    <property type="entry name" value="ZF_UBZ4"/>
    <property type="match status" value="1"/>
</dbReference>
<dbReference type="InterPro" id="IPR027417">
    <property type="entry name" value="P-loop_NTPase"/>
</dbReference>
<gene>
    <name evidence="10" type="ORF">DYB36_006789</name>
</gene>
<dbReference type="Gene3D" id="1.20.272.10">
    <property type="match status" value="1"/>
</dbReference>
<evidence type="ECO:0000256" key="3">
    <source>
        <dbReference type="ARBA" id="ARBA00022763"/>
    </source>
</evidence>
<dbReference type="GO" id="GO:0005524">
    <property type="term" value="F:ATP binding"/>
    <property type="evidence" value="ECO:0007669"/>
    <property type="project" value="InterPro"/>
</dbReference>
<dbReference type="InterPro" id="IPR008921">
    <property type="entry name" value="DNA_pol3_clamp-load_cplx_C"/>
</dbReference>
<dbReference type="VEuPathDB" id="FungiDB:H257_11070"/>
<dbReference type="InterPro" id="IPR003959">
    <property type="entry name" value="ATPase_AAA_core"/>
</dbReference>
<feature type="region of interest" description="Disordered" evidence="8">
    <location>
        <begin position="29"/>
        <end position="94"/>
    </location>
</feature>
<dbReference type="InterPro" id="IPR011990">
    <property type="entry name" value="TPR-like_helical_dom_sf"/>
</dbReference>
<keyword evidence="4 7" id="KW-0863">Zinc-finger</keyword>
<comment type="caution">
    <text evidence="10">The sequence shown here is derived from an EMBL/GenBank/DDBJ whole genome shotgun (WGS) entry which is preliminary data.</text>
</comment>
<dbReference type="PANTHER" id="PTHR13779">
    <property type="entry name" value="WERNER HELICASE-INTERACTING PROTEIN 1 FAMILY MEMBER"/>
    <property type="match status" value="1"/>
</dbReference>
<evidence type="ECO:0000313" key="11">
    <source>
        <dbReference type="Proteomes" id="UP000265427"/>
    </source>
</evidence>
<evidence type="ECO:0000256" key="2">
    <source>
        <dbReference type="ARBA" id="ARBA00022723"/>
    </source>
</evidence>
<dbReference type="GO" id="GO:0005634">
    <property type="term" value="C:nucleus"/>
    <property type="evidence" value="ECO:0007669"/>
    <property type="project" value="TreeGrafter"/>
</dbReference>
<dbReference type="GO" id="GO:0017116">
    <property type="term" value="F:single-stranded DNA helicase activity"/>
    <property type="evidence" value="ECO:0007669"/>
    <property type="project" value="TreeGrafter"/>
</dbReference>
<evidence type="ECO:0000259" key="9">
    <source>
        <dbReference type="PROSITE" id="PS51908"/>
    </source>
</evidence>
<dbReference type="CDD" id="cd00009">
    <property type="entry name" value="AAA"/>
    <property type="match status" value="1"/>
</dbReference>
<dbReference type="InterPro" id="IPR051314">
    <property type="entry name" value="AAA_ATPase_RarA/MGS1/WRNIP1"/>
</dbReference>
<evidence type="ECO:0000313" key="10">
    <source>
        <dbReference type="EMBL" id="RHY02508.1"/>
    </source>
</evidence>
<keyword evidence="5" id="KW-0862">Zinc</keyword>
<feature type="compositionally biased region" description="Basic and acidic residues" evidence="8">
    <location>
        <begin position="69"/>
        <end position="81"/>
    </location>
</feature>
<dbReference type="Gene3D" id="1.25.40.10">
    <property type="entry name" value="Tetratricopeptide repeat domain"/>
    <property type="match status" value="1"/>
</dbReference>
<keyword evidence="6 7" id="KW-0234">DNA repair</keyword>
<comment type="similarity">
    <text evidence="1">Belongs to the AAA ATPase family. RarA/MGS1/WRNIP1 subfamily.</text>
</comment>
<dbReference type="VEuPathDB" id="FungiDB:H257_11071"/>
<dbReference type="Pfam" id="PF12002">
    <property type="entry name" value="MgsA_C"/>
    <property type="match status" value="2"/>
</dbReference>
<name>A0A397A9F0_APHAT</name>
<keyword evidence="2" id="KW-0479">Metal-binding</keyword>
<feature type="domain" description="UBZ4-type" evidence="9">
    <location>
        <begin position="1"/>
        <end position="28"/>
    </location>
</feature>
<evidence type="ECO:0000256" key="7">
    <source>
        <dbReference type="PROSITE-ProRule" id="PRU01256"/>
    </source>
</evidence>
<dbReference type="FunFam" id="3.40.50.300:FF:000137">
    <property type="entry name" value="Replication-associated recombination protein A"/>
    <property type="match status" value="1"/>
</dbReference>
<dbReference type="AlphaFoldDB" id="A0A397A9F0"/>
<dbReference type="SUPFAM" id="SSF48019">
    <property type="entry name" value="post-AAA+ oligomerization domain-like"/>
    <property type="match status" value="1"/>
</dbReference>
<accession>A0A397A9F0</accession>
<dbReference type="GO" id="GO:0006261">
    <property type="term" value="P:DNA-templated DNA replication"/>
    <property type="evidence" value="ECO:0007669"/>
    <property type="project" value="TreeGrafter"/>
</dbReference>
<dbReference type="GO" id="GO:0008047">
    <property type="term" value="F:enzyme activator activity"/>
    <property type="evidence" value="ECO:0007669"/>
    <property type="project" value="TreeGrafter"/>
</dbReference>
<proteinExistence type="inferred from homology"/>
<evidence type="ECO:0000256" key="4">
    <source>
        <dbReference type="ARBA" id="ARBA00022771"/>
    </source>
</evidence>
<dbReference type="Proteomes" id="UP000265427">
    <property type="component" value="Unassembled WGS sequence"/>
</dbReference>
<dbReference type="GO" id="GO:0008270">
    <property type="term" value="F:zinc ion binding"/>
    <property type="evidence" value="ECO:0007669"/>
    <property type="project" value="UniProtKB-KW"/>
</dbReference>
<sequence length="529" mass="59197">MPACPICDRHFSTHNIESHVNLCLTKASSSGVDEDKPSPTLPSPPGWSQAAFHTHVLSSSKRPRPSTPQRHDEAPSKDAHTPKRHDHRQLDATRPMAERMRPTCFDDVLGQDELLGPDKPLRRLLESGHIPNMILWGPPGCGKTTVAMLLAKQKKDSQRFVALSATTAKLAHVREVFEKAVNEAQLLGRQTILFVDEIHRFSKLQQVSHSAVEAGMITLVGATTENPSFELNAALLSRCRVFVLSKIQPDHIQQLLRRAARDAHYDCISALHKSIRGSDGDAALYWLGRMMQGGENPLYVARRLIRVASEDVGLADAHALPLATVEVYKAYKRVKQTIDQGNDPDVPLHLRNAPTKLMESLNYGKEYKYNPDYEDGAVDQTYLPPELVGCEFLQAKNWEVDQARSTVFSILAKCDEPTSIALYMQFADLEIELRQFKQATKVLEQAVVTHPLSPVLWKRYDPVHPCLVLTDVDAEKATEYFTKLPETLPITPECPHLLFDPLDTSGPLPPNISYHLEDFKLSDAVRINT</sequence>
<dbReference type="EMBL" id="QUSZ01007465">
    <property type="protein sequence ID" value="RHY02508.1"/>
    <property type="molecule type" value="Genomic_DNA"/>
</dbReference>
<dbReference type="SMART" id="SM00382">
    <property type="entry name" value="AAA"/>
    <property type="match status" value="1"/>
</dbReference>